<keyword evidence="12" id="KW-0966">Cell projection</keyword>
<evidence type="ECO:0000256" key="22">
    <source>
        <dbReference type="ARBA" id="ARBA00048074"/>
    </source>
</evidence>
<comment type="catalytic activity">
    <reaction evidence="20">
        <text>hexadecanoyl-CoA + H2O = hexadecanoate + CoA + H(+)</text>
        <dbReference type="Rhea" id="RHEA:16645"/>
        <dbReference type="ChEBI" id="CHEBI:7896"/>
        <dbReference type="ChEBI" id="CHEBI:15377"/>
        <dbReference type="ChEBI" id="CHEBI:15378"/>
        <dbReference type="ChEBI" id="CHEBI:57287"/>
        <dbReference type="ChEBI" id="CHEBI:57379"/>
        <dbReference type="EC" id="3.1.2.2"/>
    </reaction>
    <physiologicalReaction direction="left-to-right" evidence="20">
        <dbReference type="Rhea" id="RHEA:16646"/>
    </physiologicalReaction>
</comment>
<sequence>MRMSQDSPLEKTAGSFATDTTQEAHHEGGFRPDFDIDLTRGGPRYGEFIEEVRTFMDRVKAALPSEELVAEVIDELKVLNEKLDEVAIDEWRAPSGGRIDLPARGNITLPPYEVDEAGEEGVRARLTFRRYHLGGNNAAHGGQVAVAFDDLMGMAGALGSKGITRTAYLTVNYRAITPLNTELKLRSWVDRMDGRKVFLRATLHNGDTLCAEADGLFIKLNPGQP</sequence>
<comment type="catalytic activity">
    <reaction evidence="22">
        <text>dodecanoyl-CoA + H2O = dodecanoate + CoA + H(+)</text>
        <dbReference type="Rhea" id="RHEA:30135"/>
        <dbReference type="ChEBI" id="CHEBI:15377"/>
        <dbReference type="ChEBI" id="CHEBI:15378"/>
        <dbReference type="ChEBI" id="CHEBI:18262"/>
        <dbReference type="ChEBI" id="CHEBI:57287"/>
        <dbReference type="ChEBI" id="CHEBI:57375"/>
    </reaction>
    <physiologicalReaction direction="left-to-right" evidence="22">
        <dbReference type="Rhea" id="RHEA:30136"/>
    </physiologicalReaction>
</comment>
<evidence type="ECO:0000256" key="18">
    <source>
        <dbReference type="ARBA" id="ARBA00043210"/>
    </source>
</evidence>
<evidence type="ECO:0000256" key="12">
    <source>
        <dbReference type="ARBA" id="ARBA00023273"/>
    </source>
</evidence>
<evidence type="ECO:0000259" key="25">
    <source>
        <dbReference type="Pfam" id="PF03061"/>
    </source>
</evidence>
<dbReference type="Gene3D" id="3.10.129.10">
    <property type="entry name" value="Hotdog Thioesterase"/>
    <property type="match status" value="1"/>
</dbReference>
<dbReference type="EC" id="3.1.2.2" evidence="16"/>
<dbReference type="InterPro" id="IPR029069">
    <property type="entry name" value="HotDog_dom_sf"/>
</dbReference>
<evidence type="ECO:0000313" key="26">
    <source>
        <dbReference type="EMBL" id="MCZ4551867.1"/>
    </source>
</evidence>
<evidence type="ECO:0000256" key="24">
    <source>
        <dbReference type="SAM" id="MobiDB-lite"/>
    </source>
</evidence>
<evidence type="ECO:0000256" key="14">
    <source>
        <dbReference type="ARBA" id="ARBA00037002"/>
    </source>
</evidence>
<protein>
    <recommendedName>
        <fullName evidence="17">Acyl-coenzyme A thioesterase THEM4</fullName>
        <ecNumber evidence="16">3.1.2.2</ecNumber>
    </recommendedName>
    <alternativeName>
        <fullName evidence="18">Thioesterase superfamily member 4</fullName>
    </alternativeName>
</protein>
<keyword evidence="4" id="KW-1003">Cell membrane</keyword>
<evidence type="ECO:0000256" key="20">
    <source>
        <dbReference type="ARBA" id="ARBA00047734"/>
    </source>
</evidence>
<feature type="region of interest" description="Disordered" evidence="24">
    <location>
        <begin position="1"/>
        <end position="35"/>
    </location>
</feature>
<dbReference type="Proteomes" id="UP001067235">
    <property type="component" value="Unassembled WGS sequence"/>
</dbReference>
<evidence type="ECO:0000256" key="15">
    <source>
        <dbReference type="ARBA" id="ARBA00038456"/>
    </source>
</evidence>
<evidence type="ECO:0000256" key="13">
    <source>
        <dbReference type="ARBA" id="ARBA00035852"/>
    </source>
</evidence>
<dbReference type="InterPro" id="IPR052365">
    <property type="entry name" value="THEM4/THEM5_acyl-CoA_thioest"/>
</dbReference>
<reference evidence="26" key="1">
    <citation type="submission" date="2022-12" db="EMBL/GenBank/DDBJ databases">
        <authorList>
            <person name="Krivoruchko A.V."/>
            <person name="Elkin A."/>
        </authorList>
    </citation>
    <scope>NUCLEOTIDE SEQUENCE</scope>
    <source>
        <strain evidence="26">IEGM 1388</strain>
    </source>
</reference>
<keyword evidence="9" id="KW-0809">Transit peptide</keyword>
<feature type="compositionally biased region" description="Basic and acidic residues" evidence="24">
    <location>
        <begin position="22"/>
        <end position="35"/>
    </location>
</feature>
<keyword evidence="6" id="KW-0053">Apoptosis</keyword>
<accession>A0ABT4MXZ0</accession>
<evidence type="ECO:0000256" key="3">
    <source>
        <dbReference type="ARBA" id="ARBA00004632"/>
    </source>
</evidence>
<gene>
    <name evidence="26" type="ORF">O4213_17890</name>
</gene>
<feature type="domain" description="Thioesterase" evidence="25">
    <location>
        <begin position="137"/>
        <end position="208"/>
    </location>
</feature>
<proteinExistence type="inferred from homology"/>
<comment type="catalytic activity">
    <reaction evidence="14">
        <text>(9Z)-octadecenoyl-CoA + H2O = (9Z)-octadecenoate + CoA + H(+)</text>
        <dbReference type="Rhea" id="RHEA:40139"/>
        <dbReference type="ChEBI" id="CHEBI:15377"/>
        <dbReference type="ChEBI" id="CHEBI:15378"/>
        <dbReference type="ChEBI" id="CHEBI:30823"/>
        <dbReference type="ChEBI" id="CHEBI:57287"/>
        <dbReference type="ChEBI" id="CHEBI:57387"/>
    </reaction>
    <physiologicalReaction direction="left-to-right" evidence="14">
        <dbReference type="Rhea" id="RHEA:40140"/>
    </physiologicalReaction>
</comment>
<dbReference type="Pfam" id="PF03061">
    <property type="entry name" value="4HBT"/>
    <property type="match status" value="1"/>
</dbReference>
<organism evidence="26 27">
    <name type="scientific">Gordonia rubripertincta</name>
    <name type="common">Rhodococcus corallinus</name>
    <dbReference type="NCBI Taxonomy" id="36822"/>
    <lineage>
        <taxon>Bacteria</taxon>
        <taxon>Bacillati</taxon>
        <taxon>Actinomycetota</taxon>
        <taxon>Actinomycetes</taxon>
        <taxon>Mycobacteriales</taxon>
        <taxon>Gordoniaceae</taxon>
        <taxon>Gordonia</taxon>
    </lineage>
</organism>
<evidence type="ECO:0000256" key="1">
    <source>
        <dbReference type="ARBA" id="ARBA00004170"/>
    </source>
</evidence>
<evidence type="ECO:0000256" key="9">
    <source>
        <dbReference type="ARBA" id="ARBA00022946"/>
    </source>
</evidence>
<evidence type="ECO:0000256" key="2">
    <source>
        <dbReference type="ARBA" id="ARBA00004496"/>
    </source>
</evidence>
<evidence type="ECO:0000256" key="4">
    <source>
        <dbReference type="ARBA" id="ARBA00022475"/>
    </source>
</evidence>
<evidence type="ECO:0000256" key="6">
    <source>
        <dbReference type="ARBA" id="ARBA00022703"/>
    </source>
</evidence>
<dbReference type="SUPFAM" id="SSF54637">
    <property type="entry name" value="Thioesterase/thiol ester dehydrase-isomerase"/>
    <property type="match status" value="1"/>
</dbReference>
<dbReference type="InterPro" id="IPR006683">
    <property type="entry name" value="Thioestr_dom"/>
</dbReference>
<comment type="caution">
    <text evidence="26">The sequence shown here is derived from an EMBL/GenBank/DDBJ whole genome shotgun (WGS) entry which is preliminary data.</text>
</comment>
<evidence type="ECO:0000256" key="8">
    <source>
        <dbReference type="ARBA" id="ARBA00022832"/>
    </source>
</evidence>
<comment type="catalytic activity">
    <reaction evidence="13">
        <text>(5Z,8Z,11Z,14Z)-eicosatetraenoyl-CoA + H2O = (5Z,8Z,11Z,14Z)-eicosatetraenoate + CoA + H(+)</text>
        <dbReference type="Rhea" id="RHEA:40151"/>
        <dbReference type="ChEBI" id="CHEBI:15377"/>
        <dbReference type="ChEBI" id="CHEBI:15378"/>
        <dbReference type="ChEBI" id="CHEBI:32395"/>
        <dbReference type="ChEBI" id="CHEBI:57287"/>
        <dbReference type="ChEBI" id="CHEBI:57368"/>
    </reaction>
    <physiologicalReaction direction="left-to-right" evidence="13">
        <dbReference type="Rhea" id="RHEA:40152"/>
    </physiologicalReaction>
</comment>
<keyword evidence="10" id="KW-0443">Lipid metabolism</keyword>
<evidence type="ECO:0000256" key="19">
    <source>
        <dbReference type="ARBA" id="ARBA00047588"/>
    </source>
</evidence>
<comment type="catalytic activity">
    <reaction evidence="19">
        <text>octanoyl-CoA + H2O = octanoate + CoA + H(+)</text>
        <dbReference type="Rhea" id="RHEA:30143"/>
        <dbReference type="ChEBI" id="CHEBI:15377"/>
        <dbReference type="ChEBI" id="CHEBI:15378"/>
        <dbReference type="ChEBI" id="CHEBI:25646"/>
        <dbReference type="ChEBI" id="CHEBI:57287"/>
        <dbReference type="ChEBI" id="CHEBI:57386"/>
    </reaction>
    <physiologicalReaction direction="left-to-right" evidence="19">
        <dbReference type="Rhea" id="RHEA:30144"/>
    </physiologicalReaction>
</comment>
<name>A0ABT4MXZ0_GORRU</name>
<keyword evidence="5" id="KW-0963">Cytoplasm</keyword>
<comment type="catalytic activity">
    <reaction evidence="21">
        <text>decanoyl-CoA + H2O = decanoate + CoA + H(+)</text>
        <dbReference type="Rhea" id="RHEA:40059"/>
        <dbReference type="ChEBI" id="CHEBI:15377"/>
        <dbReference type="ChEBI" id="CHEBI:15378"/>
        <dbReference type="ChEBI" id="CHEBI:27689"/>
        <dbReference type="ChEBI" id="CHEBI:57287"/>
        <dbReference type="ChEBI" id="CHEBI:61430"/>
    </reaction>
    <physiologicalReaction direction="left-to-right" evidence="21">
        <dbReference type="Rhea" id="RHEA:40060"/>
    </physiologicalReaction>
</comment>
<dbReference type="PANTHER" id="PTHR12418:SF19">
    <property type="entry name" value="ACYL-COENZYME A THIOESTERASE THEM4"/>
    <property type="match status" value="1"/>
</dbReference>
<keyword evidence="27" id="KW-1185">Reference proteome</keyword>
<evidence type="ECO:0000256" key="11">
    <source>
        <dbReference type="ARBA" id="ARBA00023136"/>
    </source>
</evidence>
<dbReference type="CDD" id="cd03443">
    <property type="entry name" value="PaaI_thioesterase"/>
    <property type="match status" value="1"/>
</dbReference>
<dbReference type="EMBL" id="JAPWIE010000005">
    <property type="protein sequence ID" value="MCZ4551867.1"/>
    <property type="molecule type" value="Genomic_DNA"/>
</dbReference>
<evidence type="ECO:0000256" key="21">
    <source>
        <dbReference type="ARBA" id="ARBA00047969"/>
    </source>
</evidence>
<comment type="catalytic activity">
    <reaction evidence="23">
        <text>tetradecanoyl-CoA + H2O = tetradecanoate + CoA + H(+)</text>
        <dbReference type="Rhea" id="RHEA:40119"/>
        <dbReference type="ChEBI" id="CHEBI:15377"/>
        <dbReference type="ChEBI" id="CHEBI:15378"/>
        <dbReference type="ChEBI" id="CHEBI:30807"/>
        <dbReference type="ChEBI" id="CHEBI:57287"/>
        <dbReference type="ChEBI" id="CHEBI:57385"/>
    </reaction>
    <physiologicalReaction direction="left-to-right" evidence="23">
        <dbReference type="Rhea" id="RHEA:40120"/>
    </physiologicalReaction>
</comment>
<evidence type="ECO:0000256" key="7">
    <source>
        <dbReference type="ARBA" id="ARBA00022801"/>
    </source>
</evidence>
<evidence type="ECO:0000256" key="16">
    <source>
        <dbReference type="ARBA" id="ARBA00038848"/>
    </source>
</evidence>
<dbReference type="PANTHER" id="PTHR12418">
    <property type="entry name" value="ACYL-COENZYME A THIOESTERASE THEM4"/>
    <property type="match status" value="1"/>
</dbReference>
<keyword evidence="8" id="KW-0276">Fatty acid metabolism</keyword>
<evidence type="ECO:0000256" key="5">
    <source>
        <dbReference type="ARBA" id="ARBA00022490"/>
    </source>
</evidence>
<evidence type="ECO:0000256" key="17">
    <source>
        <dbReference type="ARBA" id="ARBA00040123"/>
    </source>
</evidence>
<keyword evidence="11" id="KW-0472">Membrane</keyword>
<evidence type="ECO:0000256" key="23">
    <source>
        <dbReference type="ARBA" id="ARBA00048180"/>
    </source>
</evidence>
<comment type="similarity">
    <text evidence="15">Belongs to the THEM4/THEM5 thioesterase family.</text>
</comment>
<evidence type="ECO:0000256" key="10">
    <source>
        <dbReference type="ARBA" id="ARBA00023098"/>
    </source>
</evidence>
<evidence type="ECO:0000313" key="27">
    <source>
        <dbReference type="Proteomes" id="UP001067235"/>
    </source>
</evidence>
<keyword evidence="7" id="KW-0378">Hydrolase</keyword>
<comment type="subcellular location">
    <subcellularLocation>
        <location evidence="3">Cell projection</location>
        <location evidence="3">Ruffle membrane</location>
    </subcellularLocation>
    <subcellularLocation>
        <location evidence="2">Cytoplasm</location>
    </subcellularLocation>
    <subcellularLocation>
        <location evidence="1">Membrane</location>
        <topology evidence="1">Peripheral membrane protein</topology>
    </subcellularLocation>
</comment>